<dbReference type="InterPro" id="IPR037069">
    <property type="entry name" value="AcylCoA_DH/ox_N_sf"/>
</dbReference>
<evidence type="ECO:0000313" key="3">
    <source>
        <dbReference type="EMBL" id="OAH16197.1"/>
    </source>
</evidence>
<dbReference type="SUPFAM" id="SSF56645">
    <property type="entry name" value="Acyl-CoA dehydrogenase NM domain-like"/>
    <property type="match status" value="1"/>
</dbReference>
<dbReference type="OrthoDB" id="9787435at2"/>
<dbReference type="Gene3D" id="3.90.180.10">
    <property type="entry name" value="Medium-chain alcohol dehydrogenases, catalytic domain"/>
    <property type="match status" value="1"/>
</dbReference>
<dbReference type="GO" id="GO:0016627">
    <property type="term" value="F:oxidoreductase activity, acting on the CH-CH group of donors"/>
    <property type="evidence" value="ECO:0007669"/>
    <property type="project" value="InterPro"/>
</dbReference>
<dbReference type="GO" id="GO:0050660">
    <property type="term" value="F:flavin adenine dinucleotide binding"/>
    <property type="evidence" value="ECO:0007669"/>
    <property type="project" value="InterPro"/>
</dbReference>
<evidence type="ECO:0000313" key="4">
    <source>
        <dbReference type="Proteomes" id="UP000077381"/>
    </source>
</evidence>
<keyword evidence="4" id="KW-1185">Reference proteome</keyword>
<dbReference type="Pfam" id="PF08028">
    <property type="entry name" value="Acyl-CoA_dh_2"/>
    <property type="match status" value="1"/>
</dbReference>
<dbReference type="AlphaFoldDB" id="A0A177HZS8"/>
<dbReference type="InterPro" id="IPR046373">
    <property type="entry name" value="Acyl-CoA_Oxase/DH_mid-dom_sf"/>
</dbReference>
<protein>
    <submittedName>
        <fullName evidence="3">p-hydroxyphenylacetate 3-hydroxylase, oxygenase component</fullName>
        <ecNumber evidence="3">1.14.14.9</ecNumber>
    </submittedName>
</protein>
<feature type="domain" description="Enoyl reductase (ER)" evidence="2">
    <location>
        <begin position="447"/>
        <end position="745"/>
    </location>
</feature>
<dbReference type="Gene3D" id="2.40.110.10">
    <property type="entry name" value="Butyryl-CoA Dehydrogenase, subunit A, domain 2"/>
    <property type="match status" value="1"/>
</dbReference>
<evidence type="ECO:0000259" key="2">
    <source>
        <dbReference type="SMART" id="SM00829"/>
    </source>
</evidence>
<proteinExistence type="predicted"/>
<accession>A0A177HZS8</accession>
<reference evidence="3 4" key="1">
    <citation type="submission" date="2015-12" db="EMBL/GenBank/DDBJ databases">
        <title>Genome sequence of Streptomyces sp. G25.</title>
        <authorList>
            <person name="Poehlein A."/>
            <person name="Roettig A."/>
            <person name="Hiessl S."/>
            <person name="Hauschild P."/>
            <person name="Schauer J."/>
            <person name="Madkour M.H."/>
            <person name="Al-Ansari A.M."/>
            <person name="Almakishah N.H."/>
            <person name="Steinbuechel A."/>
            <person name="Daniel R."/>
        </authorList>
    </citation>
    <scope>NUCLEOTIDE SEQUENCE [LARGE SCALE GENOMIC DNA]</scope>
    <source>
        <strain evidence="4">G25(2015)</strain>
    </source>
</reference>
<dbReference type="GO" id="GO:0052881">
    <property type="term" value="F:4-hydroxyphenylacetate 3-monooxygenase activity"/>
    <property type="evidence" value="ECO:0007669"/>
    <property type="project" value="UniProtKB-EC"/>
</dbReference>
<dbReference type="Pfam" id="PF00107">
    <property type="entry name" value="ADH_zinc_N"/>
    <property type="match status" value="1"/>
</dbReference>
<dbReference type="Gene3D" id="3.40.50.720">
    <property type="entry name" value="NAD(P)-binding Rossmann-like Domain"/>
    <property type="match status" value="1"/>
</dbReference>
<dbReference type="InterPro" id="IPR013107">
    <property type="entry name" value="Acyl-CoA_DH_C"/>
</dbReference>
<dbReference type="PANTHER" id="PTHR43677">
    <property type="entry name" value="SHORT-CHAIN DEHYDROGENASE/REDUCTASE"/>
    <property type="match status" value="1"/>
</dbReference>
<dbReference type="SMART" id="SM00829">
    <property type="entry name" value="PKS_ER"/>
    <property type="match status" value="1"/>
</dbReference>
<dbReference type="InterPro" id="IPR051397">
    <property type="entry name" value="Zn-ADH-like_protein"/>
</dbReference>
<dbReference type="InterPro" id="IPR020843">
    <property type="entry name" value="ER"/>
</dbReference>
<sequence length="747" mass="79880">MTTVDVETIRTGEPASVGAGQPDFEERTDRLIEKAKVLIPTLRARAQEAEALRYQPPQTVKDAEFLMDALTPRVWGGQGLGSRALCEVARVLAHGDTSAAWTLAFLMEHSWMAAHLKWEAQEELFKGRTFILASAPLTPAGKAEVVEGGFRVTGTFRYASGLWNSTHTFLSSMVNIDGSLTPMTFLIELDQPGVTVNDDWHMSGMAATGSASVTLADVFVREIYAIPLEEMLSIDKHPGTVHEEKFLRYPPFASLGMMITAIALGSAEAVVETVKAKLGTTRAFGGATRQDLPQSRMRFAEAWEKLRCAQMLYHHILEHSIEKCDALEPWSQEEIGQIELDQTTIVHLAQELIGILCDGMGSSPYQTKEALQRYRRDINVIANHAFMDWDLVAERSIRYVLGLGTRSTDMFRSQVTTQGGVANDRTDGGSSTEEKTMKAAVLNEVAGVPAVGDFPAPQAGPGEQVVDVIVAALNPIDLRLAAGGPFGPPIVPSVVGSEGVGRLSDGTKVYFSDAKAPYGALAEQVLLGDRSRCYAIPDGLDDGLAAALGTSGITALTALQWRAQLRAGDEVLVLGATGAVGQIGAQAAKLLGASRVVGAGRSEETLAKLKADGKIDEYVVLGTEDDGAALKAAASVGYDVVLDTVMGPAFAAALPATKIGARYVVVGMSGGVPETTIAYPFLTGRSVFGHLKPLVPLDEWEASYQQLVGWANAGQLSIEVEQVPLDSLAEVWARIDKGAHKKLVVEI</sequence>
<comment type="caution">
    <text evidence="3">The sequence shown here is derived from an EMBL/GenBank/DDBJ whole genome shotgun (WGS) entry which is preliminary data.</text>
</comment>
<organism evidence="3 4">
    <name type="scientific">Streptomyces jeddahensis</name>
    <dbReference type="NCBI Taxonomy" id="1716141"/>
    <lineage>
        <taxon>Bacteria</taxon>
        <taxon>Bacillati</taxon>
        <taxon>Actinomycetota</taxon>
        <taxon>Actinomycetes</taxon>
        <taxon>Kitasatosporales</taxon>
        <taxon>Streptomycetaceae</taxon>
        <taxon>Streptomyces</taxon>
    </lineage>
</organism>
<dbReference type="STRING" id="1716141.STSP_03880"/>
<dbReference type="EMBL" id="LOHS01000022">
    <property type="protein sequence ID" value="OAH16197.1"/>
    <property type="molecule type" value="Genomic_DNA"/>
</dbReference>
<dbReference type="PANTHER" id="PTHR43677:SF11">
    <property type="entry name" value="ZINC-CONTAINING ALCOHOL DEHYDROGENASE"/>
    <property type="match status" value="1"/>
</dbReference>
<dbReference type="Gene3D" id="1.20.140.10">
    <property type="entry name" value="Butyryl-CoA Dehydrogenase, subunit A, domain 3"/>
    <property type="match status" value="1"/>
</dbReference>
<dbReference type="Proteomes" id="UP000077381">
    <property type="component" value="Unassembled WGS sequence"/>
</dbReference>
<dbReference type="EC" id="1.14.14.9" evidence="3"/>
<dbReference type="SUPFAM" id="SSF50129">
    <property type="entry name" value="GroES-like"/>
    <property type="match status" value="1"/>
</dbReference>
<dbReference type="InterPro" id="IPR013149">
    <property type="entry name" value="ADH-like_C"/>
</dbReference>
<dbReference type="SUPFAM" id="SSF51735">
    <property type="entry name" value="NAD(P)-binding Rossmann-fold domains"/>
    <property type="match status" value="1"/>
</dbReference>
<evidence type="ECO:0000256" key="1">
    <source>
        <dbReference type="ARBA" id="ARBA00023002"/>
    </source>
</evidence>
<dbReference type="Gene3D" id="1.10.540.10">
    <property type="entry name" value="Acyl-CoA dehydrogenase/oxidase, N-terminal domain"/>
    <property type="match status" value="1"/>
</dbReference>
<keyword evidence="1 3" id="KW-0560">Oxidoreductase</keyword>
<gene>
    <name evidence="3" type="primary">c2-hpah</name>
    <name evidence="3" type="ORF">STSP_03880</name>
</gene>
<dbReference type="RefSeq" id="WP_078066813.1">
    <property type="nucleotide sequence ID" value="NZ_LOHS01000022.1"/>
</dbReference>
<dbReference type="PATRIC" id="fig|1716141.3.peg.409"/>
<dbReference type="InterPro" id="IPR036291">
    <property type="entry name" value="NAD(P)-bd_dom_sf"/>
</dbReference>
<dbReference type="InterPro" id="IPR011032">
    <property type="entry name" value="GroES-like_sf"/>
</dbReference>
<dbReference type="InterPro" id="IPR009100">
    <property type="entry name" value="AcylCoA_DH/oxidase_NM_dom_sf"/>
</dbReference>
<name>A0A177HZS8_9ACTN</name>